<accession>A0A1P8U725</accession>
<dbReference type="KEGG" id="maur:BOH66_06360"/>
<dbReference type="RefSeq" id="WP_076690238.1">
    <property type="nucleotide sequence ID" value="NZ_CP018762.1"/>
</dbReference>
<dbReference type="EMBL" id="CP018762">
    <property type="protein sequence ID" value="APZ33922.1"/>
    <property type="molecule type" value="Genomic_DNA"/>
</dbReference>
<feature type="domain" description="Extradiol ring-cleavage dioxygenase LigAB LigA subunit" evidence="1">
    <location>
        <begin position="29"/>
        <end position="115"/>
    </location>
</feature>
<dbReference type="Gene3D" id="1.10.700.10">
    <property type="entry name" value="Dioxygenase LigAB, LigA subunit"/>
    <property type="match status" value="1"/>
</dbReference>
<evidence type="ECO:0000313" key="3">
    <source>
        <dbReference type="Proteomes" id="UP000187185"/>
    </source>
</evidence>
<dbReference type="NCBIfam" id="NF009917">
    <property type="entry name" value="PRK13377.1"/>
    <property type="match status" value="1"/>
</dbReference>
<sequence length="133" mass="15432">MTKPDFHQFDDLPGTTIFTIQKAREGFQLNQFCMSLTKEENRSRFLADERAYVDEWEMTEDQKQAVLTRDFQKMLDGGGNVYFLSKIFASDGLSYVQAVSTMTDMNVEQYKQMMVDGGRNIEGWRSKKERGEA</sequence>
<gene>
    <name evidence="2" type="ORF">BOH66_06360</name>
</gene>
<dbReference type="OrthoDB" id="8685817at2"/>
<name>A0A1P8U725_9MICO</name>
<dbReference type="Pfam" id="PF07746">
    <property type="entry name" value="LigA"/>
    <property type="match status" value="1"/>
</dbReference>
<organism evidence="2 3">
    <name type="scientific">Microbacterium aurum</name>
    <dbReference type="NCBI Taxonomy" id="36805"/>
    <lineage>
        <taxon>Bacteria</taxon>
        <taxon>Bacillati</taxon>
        <taxon>Actinomycetota</taxon>
        <taxon>Actinomycetes</taxon>
        <taxon>Micrococcales</taxon>
        <taxon>Microbacteriaceae</taxon>
        <taxon>Microbacterium</taxon>
    </lineage>
</organism>
<keyword evidence="3" id="KW-1185">Reference proteome</keyword>
<keyword evidence="2" id="KW-0560">Oxidoreductase</keyword>
<dbReference type="SUPFAM" id="SSF48076">
    <property type="entry name" value="LigA subunit of an aromatic-ring-opening dioxygenase LigAB"/>
    <property type="match status" value="1"/>
</dbReference>
<evidence type="ECO:0000313" key="2">
    <source>
        <dbReference type="EMBL" id="APZ33922.1"/>
    </source>
</evidence>
<dbReference type="InterPro" id="IPR014159">
    <property type="entry name" value="PCA_LigA"/>
</dbReference>
<evidence type="ECO:0000259" key="1">
    <source>
        <dbReference type="Pfam" id="PF07746"/>
    </source>
</evidence>
<dbReference type="AlphaFoldDB" id="A0A1P8U725"/>
<dbReference type="Proteomes" id="UP000187185">
    <property type="component" value="Chromosome"/>
</dbReference>
<dbReference type="InterPro" id="IPR036622">
    <property type="entry name" value="LigA_sf"/>
</dbReference>
<dbReference type="STRING" id="36805.BOH66_06360"/>
<protein>
    <submittedName>
        <fullName evidence="2">Protocatechuate 4,5-dioxygenase subunit alpha</fullName>
    </submittedName>
</protein>
<reference evidence="2 3" key="1">
    <citation type="submission" date="2016-12" db="EMBL/GenBank/DDBJ databases">
        <title>Complete genome sequence of Microbacterium aurum KACC 15219.</title>
        <authorList>
            <person name="Jung Y."/>
            <person name="Shin J.-H."/>
            <person name="Lee Y.-J."/>
            <person name="Yi H."/>
            <person name="Bahn Y.-S."/>
            <person name="Kim J.F."/>
            <person name="Lee D.-W."/>
        </authorList>
    </citation>
    <scope>NUCLEOTIDE SEQUENCE [LARGE SCALE GENOMIC DNA]</scope>
    <source>
        <strain evidence="2 3">KACC 15219</strain>
    </source>
</reference>
<dbReference type="NCBIfam" id="TIGR02792">
    <property type="entry name" value="PCA_ligA"/>
    <property type="match status" value="1"/>
</dbReference>
<keyword evidence="2" id="KW-0223">Dioxygenase</keyword>
<dbReference type="GO" id="GO:0051213">
    <property type="term" value="F:dioxygenase activity"/>
    <property type="evidence" value="ECO:0007669"/>
    <property type="project" value="UniProtKB-KW"/>
</dbReference>
<dbReference type="InterPro" id="IPR011986">
    <property type="entry name" value="Xdiol_dOase_LigA"/>
</dbReference>
<proteinExistence type="predicted"/>